<comment type="subcellular location">
    <subcellularLocation>
        <location evidence="8">Cytoplasm</location>
    </subcellularLocation>
    <subcellularLocation>
        <location evidence="8">Nucleus</location>
    </subcellularLocation>
</comment>
<dbReference type="EC" id="2.1.1.-" evidence="8"/>
<feature type="region of interest" description="Disordered" evidence="9">
    <location>
        <begin position="145"/>
        <end position="188"/>
    </location>
</feature>
<evidence type="ECO:0000256" key="1">
    <source>
        <dbReference type="ARBA" id="ARBA00002207"/>
    </source>
</evidence>
<evidence type="ECO:0000256" key="9">
    <source>
        <dbReference type="SAM" id="MobiDB-lite"/>
    </source>
</evidence>
<keyword evidence="3 8" id="KW-0963">Cytoplasm</keyword>
<keyword evidence="4 8" id="KW-0489">Methyltransferase</keyword>
<dbReference type="InterPro" id="IPR029063">
    <property type="entry name" value="SAM-dependent_MTases_sf"/>
</dbReference>
<dbReference type="GO" id="GO:0005634">
    <property type="term" value="C:nucleus"/>
    <property type="evidence" value="ECO:0007669"/>
    <property type="project" value="UniProtKB-SubCell"/>
</dbReference>
<keyword evidence="7 8" id="KW-0539">Nucleus</keyword>
<evidence type="ECO:0000259" key="10">
    <source>
        <dbReference type="PROSITE" id="PS51559"/>
    </source>
</evidence>
<sequence length="403" mass="45588">MTPMENDPYQVDIDLTVQSLLLAAAHHDIPSLEHLLRTATANVQDAETGYTPLHAAIAACEEEKSEEVPNAGPVSSLKAERNKNAESAAETVRLLFQNGAIWNDLDVNNETPACMAKRLGLDDIYGIVVDAGVRAELLLSRLDEYQELGDDSENEKEDGDEEEEEEEEEGEEEFATQEPVVADPSANNDNYLKDSIDIKETTILDSAANGVMMDWEAPLMERHAELLCPRPGLRVLNIGHGMGIIDNLFQFHSPESHHIVEAHPDVLKKMRENGWYEKPGVVIHEGRWQDVLPTLGDIVFDAMYFDTFAEEYRALREFFAEWVVQFLDSKGRMSFFNGMGADRQVCYDVYTKVVEMDLYEAGFDVEWEDVNIPDLKKAGEWDGVRRPYWTLDTYKLPTCKFMG</sequence>
<keyword evidence="12" id="KW-1185">Reference proteome</keyword>
<dbReference type="SUPFAM" id="SSF53335">
    <property type="entry name" value="S-adenosyl-L-methionine-dependent methyltransferases"/>
    <property type="match status" value="1"/>
</dbReference>
<protein>
    <recommendedName>
        <fullName evidence="8">Arginine N-methyltransferase 2</fullName>
        <ecNumber evidence="8">2.1.1.-</ecNumber>
    </recommendedName>
</protein>
<dbReference type="PANTHER" id="PTHR32379:SF1">
    <property type="entry name" value="GUANIDINOACETATE N-METHYLTRANSFERASE"/>
    <property type="match status" value="1"/>
</dbReference>
<dbReference type="InterPro" id="IPR036770">
    <property type="entry name" value="Ankyrin_rpt-contain_sf"/>
</dbReference>
<organism evidence="11 12">
    <name type="scientific">Venturia effusa</name>
    <dbReference type="NCBI Taxonomy" id="50376"/>
    <lineage>
        <taxon>Eukaryota</taxon>
        <taxon>Fungi</taxon>
        <taxon>Dikarya</taxon>
        <taxon>Ascomycota</taxon>
        <taxon>Pezizomycotina</taxon>
        <taxon>Dothideomycetes</taxon>
        <taxon>Pleosporomycetidae</taxon>
        <taxon>Venturiales</taxon>
        <taxon>Venturiaceae</taxon>
        <taxon>Venturia</taxon>
    </lineage>
</organism>
<accession>A0A517LRF5</accession>
<dbReference type="InterPro" id="IPR026480">
    <property type="entry name" value="RMT2_dom"/>
</dbReference>
<dbReference type="SUPFAM" id="SSF48403">
    <property type="entry name" value="Ankyrin repeat"/>
    <property type="match status" value="1"/>
</dbReference>
<evidence type="ECO:0000256" key="5">
    <source>
        <dbReference type="ARBA" id="ARBA00022679"/>
    </source>
</evidence>
<dbReference type="FunFam" id="3.40.50.150:FF:000135">
    <property type="entry name" value="Arginine N-methyltransferase 2"/>
    <property type="match status" value="1"/>
</dbReference>
<dbReference type="GO" id="GO:0019702">
    <property type="term" value="F:protein arginine N5-methyltransferase activity"/>
    <property type="evidence" value="ECO:0007669"/>
    <property type="project" value="TreeGrafter"/>
</dbReference>
<proteinExistence type="inferred from homology"/>
<evidence type="ECO:0000313" key="12">
    <source>
        <dbReference type="Proteomes" id="UP000316270"/>
    </source>
</evidence>
<feature type="domain" description="RMT2" evidence="10">
    <location>
        <begin position="184"/>
        <end position="403"/>
    </location>
</feature>
<keyword evidence="6" id="KW-0949">S-adenosyl-L-methionine</keyword>
<evidence type="ECO:0000256" key="4">
    <source>
        <dbReference type="ARBA" id="ARBA00022603"/>
    </source>
</evidence>
<gene>
    <name evidence="11" type="ORF">FKW77_005504</name>
</gene>
<name>A0A517LRF5_9PEZI</name>
<comment type="subunit">
    <text evidence="2 8">Monomer.</text>
</comment>
<evidence type="ECO:0000313" key="11">
    <source>
        <dbReference type="EMBL" id="QDS78186.1"/>
    </source>
</evidence>
<evidence type="ECO:0000256" key="3">
    <source>
        <dbReference type="ARBA" id="ARBA00022490"/>
    </source>
</evidence>
<feature type="compositionally biased region" description="Acidic residues" evidence="9">
    <location>
        <begin position="145"/>
        <end position="175"/>
    </location>
</feature>
<keyword evidence="5 8" id="KW-0808">Transferase</keyword>
<evidence type="ECO:0000256" key="8">
    <source>
        <dbReference type="PIRNR" id="PIRNR038148"/>
    </source>
</evidence>
<dbReference type="GO" id="GO:0032259">
    <property type="term" value="P:methylation"/>
    <property type="evidence" value="ECO:0007669"/>
    <property type="project" value="UniProtKB-KW"/>
</dbReference>
<dbReference type="InterPro" id="IPR051038">
    <property type="entry name" value="RMT2/GAMT_Mtase"/>
</dbReference>
<comment type="function">
    <text evidence="1 8">S-adenosyl-L-methionine-dependent protein-arginine N-methyltransferase that methylates the delta-nitrogen atom of arginine residues to form N5-methylarginine (type IV) in target proteins. Monomethylates ribosomal protein L12.</text>
</comment>
<comment type="similarity">
    <text evidence="8">Belongs to the class I-like SAM-binding methyltransferase superfamily. RMT2 methyltransferase family.</text>
</comment>
<dbReference type="EMBL" id="CP042203">
    <property type="protein sequence ID" value="QDS78186.1"/>
    <property type="molecule type" value="Genomic_DNA"/>
</dbReference>
<dbReference type="PANTHER" id="PTHR32379">
    <property type="entry name" value="GUANIDINOACETATE N-METHYLTRANSFERASE"/>
    <property type="match status" value="1"/>
</dbReference>
<dbReference type="PROSITE" id="PS51559">
    <property type="entry name" value="SAM_RMT2"/>
    <property type="match status" value="1"/>
</dbReference>
<evidence type="ECO:0000256" key="7">
    <source>
        <dbReference type="ARBA" id="ARBA00023242"/>
    </source>
</evidence>
<dbReference type="PIRSF" id="PIRSF038148">
    <property type="entry name" value="Arginine_N-mtfrase-2"/>
    <property type="match status" value="1"/>
</dbReference>
<dbReference type="GO" id="GO:0005737">
    <property type="term" value="C:cytoplasm"/>
    <property type="evidence" value="ECO:0007669"/>
    <property type="project" value="UniProtKB-SubCell"/>
</dbReference>
<evidence type="ECO:0000256" key="6">
    <source>
        <dbReference type="ARBA" id="ARBA00022691"/>
    </source>
</evidence>
<dbReference type="Gene3D" id="3.40.50.150">
    <property type="entry name" value="Vaccinia Virus protein VP39"/>
    <property type="match status" value="1"/>
</dbReference>
<dbReference type="Proteomes" id="UP000316270">
    <property type="component" value="Chromosome 19"/>
</dbReference>
<dbReference type="InterPro" id="IPR017408">
    <property type="entry name" value="Arginine_N-MeTrfase_2"/>
</dbReference>
<dbReference type="Gene3D" id="1.25.40.20">
    <property type="entry name" value="Ankyrin repeat-containing domain"/>
    <property type="match status" value="1"/>
</dbReference>
<dbReference type="AlphaFoldDB" id="A0A517LRF5"/>
<dbReference type="OrthoDB" id="19014at2759"/>
<evidence type="ECO:0000256" key="2">
    <source>
        <dbReference type="ARBA" id="ARBA00011245"/>
    </source>
</evidence>
<reference evidence="11 12" key="1">
    <citation type="submission" date="2019-07" db="EMBL/GenBank/DDBJ databases">
        <title>Finished genome of Venturia effusa.</title>
        <authorList>
            <person name="Young C.A."/>
            <person name="Cox M.P."/>
            <person name="Ganley A.R.D."/>
            <person name="David W.J."/>
        </authorList>
    </citation>
    <scope>NUCLEOTIDE SEQUENCE [LARGE SCALE GENOMIC DNA]</scope>
    <source>
        <strain evidence="12">albino</strain>
    </source>
</reference>
<dbReference type="STRING" id="50376.A0A517LRF5"/>